<feature type="domain" description="Enoyl reductase (ER)" evidence="2">
    <location>
        <begin position="11"/>
        <end position="335"/>
    </location>
</feature>
<gene>
    <name evidence="3" type="primary">CEQORH_0</name>
    <name evidence="3" type="ORF">LOC62_05G007574</name>
</gene>
<dbReference type="InterPro" id="IPR013154">
    <property type="entry name" value="ADH-like_N"/>
</dbReference>
<dbReference type="EMBL" id="CP086718">
    <property type="protein sequence ID" value="WOO84051.1"/>
    <property type="molecule type" value="Genomic_DNA"/>
</dbReference>
<dbReference type="InterPro" id="IPR020843">
    <property type="entry name" value="ER"/>
</dbReference>
<dbReference type="Pfam" id="PF08240">
    <property type="entry name" value="ADH_N"/>
    <property type="match status" value="1"/>
</dbReference>
<keyword evidence="4" id="KW-1185">Reference proteome</keyword>
<dbReference type="PROSITE" id="PS00059">
    <property type="entry name" value="ADH_ZINC"/>
    <property type="match status" value="1"/>
</dbReference>
<sequence>MQKAICYTRYGGPEATSIVDVPKPTPRAGQVLIKTAAGGLNPLDYRVRLGDTRALIPATFPWIAGHELSGTVAALGDGVTTFAVGDEVMVRVGKRKEHTGALAQYVALPARIVARTPKNLPLVEAAGIPLAGLTALQLLDHLGVTAGDRLLITGGAGGVGLFAIQLAKLRGAHVTTTASSAGEVLVRSVGADEVIDYKATKLADIGTQFAKVFDCAGGDMNDLLAATADGGHIATIAGELTPSVLAGFDVSTFKRYLASAVLWYRSRGVVNAAAARGIHYQFYFMLPDGRQLQELSDLVSEGKLRVVVDSTYKFEDYAQAFARLESKRSKGKVVIEFPPA</sequence>
<dbReference type="Gene3D" id="3.90.180.10">
    <property type="entry name" value="Medium-chain alcohol dehydrogenases, catalytic domain"/>
    <property type="match status" value="1"/>
</dbReference>
<dbReference type="SUPFAM" id="SSF50129">
    <property type="entry name" value="GroES-like"/>
    <property type="match status" value="1"/>
</dbReference>
<dbReference type="InterPro" id="IPR050700">
    <property type="entry name" value="YIM1/Zinc_Alcohol_DH_Fams"/>
</dbReference>
<protein>
    <submittedName>
        <fullName evidence="3">Chloroplast envelope quinone oxidoreductase</fullName>
    </submittedName>
</protein>
<dbReference type="InterPro" id="IPR002328">
    <property type="entry name" value="ADH_Zn_CS"/>
</dbReference>
<dbReference type="SMART" id="SM00829">
    <property type="entry name" value="PKS_ER"/>
    <property type="match status" value="1"/>
</dbReference>
<dbReference type="CDD" id="cd05289">
    <property type="entry name" value="MDR_like_2"/>
    <property type="match status" value="1"/>
</dbReference>
<name>A0AAF0YFR6_9TREE</name>
<organism evidence="3 4">
    <name type="scientific">Vanrija pseudolonga</name>
    <dbReference type="NCBI Taxonomy" id="143232"/>
    <lineage>
        <taxon>Eukaryota</taxon>
        <taxon>Fungi</taxon>
        <taxon>Dikarya</taxon>
        <taxon>Basidiomycota</taxon>
        <taxon>Agaricomycotina</taxon>
        <taxon>Tremellomycetes</taxon>
        <taxon>Trichosporonales</taxon>
        <taxon>Trichosporonaceae</taxon>
        <taxon>Vanrija</taxon>
    </lineage>
</organism>
<dbReference type="GO" id="GO:0005739">
    <property type="term" value="C:mitochondrion"/>
    <property type="evidence" value="ECO:0007669"/>
    <property type="project" value="TreeGrafter"/>
</dbReference>
<dbReference type="InterPro" id="IPR036291">
    <property type="entry name" value="NAD(P)-bd_dom_sf"/>
</dbReference>
<dbReference type="GeneID" id="87810746"/>
<dbReference type="RefSeq" id="XP_062630077.1">
    <property type="nucleotide sequence ID" value="XM_062774093.1"/>
</dbReference>
<dbReference type="PANTHER" id="PTHR11695:SF294">
    <property type="entry name" value="RETICULON-4-INTERACTING PROTEIN 1, MITOCHONDRIAL"/>
    <property type="match status" value="1"/>
</dbReference>
<dbReference type="GO" id="GO:0016491">
    <property type="term" value="F:oxidoreductase activity"/>
    <property type="evidence" value="ECO:0007669"/>
    <property type="project" value="UniProtKB-KW"/>
</dbReference>
<dbReference type="Proteomes" id="UP000827549">
    <property type="component" value="Chromosome 5"/>
</dbReference>
<evidence type="ECO:0000313" key="4">
    <source>
        <dbReference type="Proteomes" id="UP000827549"/>
    </source>
</evidence>
<keyword evidence="1" id="KW-0560">Oxidoreductase</keyword>
<evidence type="ECO:0000259" key="2">
    <source>
        <dbReference type="SMART" id="SM00829"/>
    </source>
</evidence>
<accession>A0AAF0YFR6</accession>
<reference evidence="3" key="1">
    <citation type="submission" date="2023-10" db="EMBL/GenBank/DDBJ databases">
        <authorList>
            <person name="Noh H."/>
        </authorList>
    </citation>
    <scope>NUCLEOTIDE SEQUENCE</scope>
    <source>
        <strain evidence="3">DUCC4014</strain>
    </source>
</reference>
<dbReference type="Pfam" id="PF13602">
    <property type="entry name" value="ADH_zinc_N_2"/>
    <property type="match status" value="1"/>
</dbReference>
<dbReference type="SUPFAM" id="SSF51735">
    <property type="entry name" value="NAD(P)-binding Rossmann-fold domains"/>
    <property type="match status" value="1"/>
</dbReference>
<dbReference type="InterPro" id="IPR002364">
    <property type="entry name" value="Quin_OxRdtase/zeta-crystal_CS"/>
</dbReference>
<evidence type="ECO:0000256" key="1">
    <source>
        <dbReference type="ARBA" id="ARBA00023002"/>
    </source>
</evidence>
<dbReference type="AlphaFoldDB" id="A0AAF0YFR6"/>
<evidence type="ECO:0000313" key="3">
    <source>
        <dbReference type="EMBL" id="WOO84051.1"/>
    </source>
</evidence>
<proteinExistence type="predicted"/>
<dbReference type="GO" id="GO:0008270">
    <property type="term" value="F:zinc ion binding"/>
    <property type="evidence" value="ECO:0007669"/>
    <property type="project" value="InterPro"/>
</dbReference>
<dbReference type="PROSITE" id="PS01162">
    <property type="entry name" value="QOR_ZETA_CRYSTAL"/>
    <property type="match status" value="1"/>
</dbReference>
<dbReference type="PANTHER" id="PTHR11695">
    <property type="entry name" value="ALCOHOL DEHYDROGENASE RELATED"/>
    <property type="match status" value="1"/>
</dbReference>
<dbReference type="InterPro" id="IPR011032">
    <property type="entry name" value="GroES-like_sf"/>
</dbReference>
<dbReference type="Gene3D" id="3.40.50.720">
    <property type="entry name" value="NAD(P)-binding Rossmann-like Domain"/>
    <property type="match status" value="1"/>
</dbReference>